<dbReference type="GO" id="GO:0043161">
    <property type="term" value="P:proteasome-mediated ubiquitin-dependent protein catabolic process"/>
    <property type="evidence" value="ECO:0000318"/>
    <property type="project" value="GO_Central"/>
</dbReference>
<sequence>MEDDAISNFCAITGATPDQARFFLESSGNDMEQAMSAFYDQEGDDDLPAEEAVPSEGAAPPAQGQQEQAGGVRQGQGAWPGASGGGGAGPSIRGGEVRGGAKKRPAGAGASGGGIRTLGDLGRAAEQDDSDEEGGPQEYYTGGEKSGMMVQDPSKKPGTSVDSIFDRARQHGAVDGTPADMLPSAPAARGAFTGSARTLGADGSPAVPEVPPAVAAAPAPERAVHTITFWRNGFTVDDGPLRKLEDPANAPFLNSINKGECPRELAPADARVMVHVNLVRKDADYEPPKEPKYRAFVGSGRTLGSTDSEPAPEPAASAPATASSNKSFEVDESQPFTSLQLRLLDGTRLVARFNHSHTVGDIRRFLERARPGATSSYRLVTSFPPKTLTDLDQTIEQAGLLNAVVMQKA</sequence>
<feature type="compositionally biased region" description="Low complexity" evidence="2">
    <location>
        <begin position="56"/>
        <end position="81"/>
    </location>
</feature>
<evidence type="ECO:0000259" key="3">
    <source>
        <dbReference type="PROSITE" id="PS50033"/>
    </source>
</evidence>
<feature type="domain" description="SEP" evidence="4">
    <location>
        <begin position="222"/>
        <end position="286"/>
    </location>
</feature>
<dbReference type="Gene3D" id="3.10.20.90">
    <property type="entry name" value="Phosphatidylinositol 3-kinase Catalytic Subunit, Chain A, domain 1"/>
    <property type="match status" value="1"/>
</dbReference>
<dbReference type="SUPFAM" id="SSF54236">
    <property type="entry name" value="Ubiquitin-like"/>
    <property type="match status" value="1"/>
</dbReference>
<dbReference type="InterPro" id="IPR036241">
    <property type="entry name" value="NSFL1C_SEP_dom_sf"/>
</dbReference>
<accession>A0A0U9HJA9</accession>
<dbReference type="AlphaFoldDB" id="A0A0U9HJA9"/>
<dbReference type="PANTHER" id="PTHR23333">
    <property type="entry name" value="UBX DOMAIN CONTAINING PROTEIN"/>
    <property type="match status" value="1"/>
</dbReference>
<protein>
    <submittedName>
        <fullName evidence="5">UBX domain-containing protein 1</fullName>
    </submittedName>
</protein>
<proteinExistence type="predicted"/>
<dbReference type="GO" id="GO:0007030">
    <property type="term" value="P:Golgi organization"/>
    <property type="evidence" value="ECO:0000318"/>
    <property type="project" value="GO_Central"/>
</dbReference>
<organism evidence="5 6">
    <name type="scientific">Klebsormidium nitens</name>
    <name type="common">Green alga</name>
    <name type="synonym">Ulothrix nitens</name>
    <dbReference type="NCBI Taxonomy" id="105231"/>
    <lineage>
        <taxon>Eukaryota</taxon>
        <taxon>Viridiplantae</taxon>
        <taxon>Streptophyta</taxon>
        <taxon>Klebsormidiophyceae</taxon>
        <taxon>Klebsormidiales</taxon>
        <taxon>Klebsormidiaceae</taxon>
        <taxon>Klebsormidium</taxon>
    </lineage>
</organism>
<dbReference type="CDD" id="cd01770">
    <property type="entry name" value="UBX_UBXN2"/>
    <property type="match status" value="1"/>
</dbReference>
<dbReference type="InterPro" id="IPR029071">
    <property type="entry name" value="Ubiquitin-like_domsf"/>
</dbReference>
<dbReference type="InterPro" id="IPR012989">
    <property type="entry name" value="SEP_domain"/>
</dbReference>
<dbReference type="Pfam" id="PF08059">
    <property type="entry name" value="SEP"/>
    <property type="match status" value="1"/>
</dbReference>
<dbReference type="SUPFAM" id="SSF102848">
    <property type="entry name" value="NSFL1 (p97 ATPase) cofactor p47, SEP domain"/>
    <property type="match status" value="1"/>
</dbReference>
<dbReference type="GO" id="GO:0043130">
    <property type="term" value="F:ubiquitin binding"/>
    <property type="evidence" value="ECO:0000318"/>
    <property type="project" value="GO_Central"/>
</dbReference>
<dbReference type="InterPro" id="IPR001012">
    <property type="entry name" value="UBX_dom"/>
</dbReference>
<evidence type="ECO:0000259" key="4">
    <source>
        <dbReference type="PROSITE" id="PS51399"/>
    </source>
</evidence>
<evidence type="ECO:0000313" key="5">
    <source>
        <dbReference type="EMBL" id="GAQ82005.1"/>
    </source>
</evidence>
<dbReference type="GO" id="GO:0005634">
    <property type="term" value="C:nucleus"/>
    <property type="evidence" value="ECO:0000318"/>
    <property type="project" value="GO_Central"/>
</dbReference>
<feature type="domain" description="UBX" evidence="3">
    <location>
        <begin position="332"/>
        <end position="408"/>
    </location>
</feature>
<feature type="compositionally biased region" description="Low complexity" evidence="2">
    <location>
        <begin position="314"/>
        <end position="324"/>
    </location>
</feature>
<dbReference type="OMA" id="NKDHTDK"/>
<dbReference type="SUPFAM" id="SSF46934">
    <property type="entry name" value="UBA-like"/>
    <property type="match status" value="1"/>
</dbReference>
<keyword evidence="1" id="KW-0833">Ubl conjugation pathway</keyword>
<dbReference type="STRING" id="105231.A0A0U9HJA9"/>
<gene>
    <name evidence="5" type="ORF">KFL_000970310</name>
</gene>
<dbReference type="GO" id="GO:0000045">
    <property type="term" value="P:autophagosome assembly"/>
    <property type="evidence" value="ECO:0000318"/>
    <property type="project" value="GO_Central"/>
</dbReference>
<dbReference type="EMBL" id="DF237046">
    <property type="protein sequence ID" value="GAQ82005.1"/>
    <property type="molecule type" value="Genomic_DNA"/>
</dbReference>
<dbReference type="GO" id="GO:0051117">
    <property type="term" value="F:ATPase binding"/>
    <property type="evidence" value="ECO:0007669"/>
    <property type="project" value="UniProtKB-ARBA"/>
</dbReference>
<feature type="region of interest" description="Disordered" evidence="2">
    <location>
        <begin position="287"/>
        <end position="331"/>
    </location>
</feature>
<dbReference type="OrthoDB" id="25887at2759"/>
<dbReference type="Pfam" id="PF00789">
    <property type="entry name" value="UBX"/>
    <property type="match status" value="1"/>
</dbReference>
<dbReference type="FunFam" id="3.10.20.90:FF:000179">
    <property type="entry name" value="Plant UBX domain-containing protein 4"/>
    <property type="match status" value="1"/>
</dbReference>
<dbReference type="GO" id="GO:0005829">
    <property type="term" value="C:cytosol"/>
    <property type="evidence" value="ECO:0000318"/>
    <property type="project" value="GO_Central"/>
</dbReference>
<dbReference type="GO" id="GO:0061025">
    <property type="term" value="P:membrane fusion"/>
    <property type="evidence" value="ECO:0000318"/>
    <property type="project" value="GO_Central"/>
</dbReference>
<dbReference type="FunFam" id="3.30.420.210:FF:000005">
    <property type="entry name" value="Plant UBX domain-containing protein 4"/>
    <property type="match status" value="1"/>
</dbReference>
<dbReference type="Gene3D" id="1.10.8.10">
    <property type="entry name" value="DNA helicase RuvA subunit, C-terminal domain"/>
    <property type="match status" value="1"/>
</dbReference>
<dbReference type="CDD" id="cd14348">
    <property type="entry name" value="UBA_p47"/>
    <property type="match status" value="1"/>
</dbReference>
<name>A0A0U9HJA9_KLENI</name>
<dbReference type="SMART" id="SM00166">
    <property type="entry name" value="UBX"/>
    <property type="match status" value="1"/>
</dbReference>
<dbReference type="Pfam" id="PF14555">
    <property type="entry name" value="UBA_4"/>
    <property type="match status" value="1"/>
</dbReference>
<dbReference type="Gene3D" id="3.30.420.210">
    <property type="entry name" value="SEP domain"/>
    <property type="match status" value="1"/>
</dbReference>
<evidence type="ECO:0000313" key="6">
    <source>
        <dbReference type="Proteomes" id="UP000054558"/>
    </source>
</evidence>
<feature type="region of interest" description="Disordered" evidence="2">
    <location>
        <begin position="33"/>
        <end position="162"/>
    </location>
</feature>
<dbReference type="PROSITE" id="PS51399">
    <property type="entry name" value="SEP"/>
    <property type="match status" value="1"/>
</dbReference>
<dbReference type="PROSITE" id="PS50033">
    <property type="entry name" value="UBX"/>
    <property type="match status" value="1"/>
</dbReference>
<keyword evidence="6" id="KW-1185">Reference proteome</keyword>
<dbReference type="Proteomes" id="UP000054558">
    <property type="component" value="Unassembled WGS sequence"/>
</dbReference>
<evidence type="ECO:0000256" key="1">
    <source>
        <dbReference type="ARBA" id="ARBA00022786"/>
    </source>
</evidence>
<reference evidence="5 6" key="1">
    <citation type="journal article" date="2014" name="Nat. Commun.">
        <title>Klebsormidium flaccidum genome reveals primary factors for plant terrestrial adaptation.</title>
        <authorList>
            <person name="Hori K."/>
            <person name="Maruyama F."/>
            <person name="Fujisawa T."/>
            <person name="Togashi T."/>
            <person name="Yamamoto N."/>
            <person name="Seo M."/>
            <person name="Sato S."/>
            <person name="Yamada T."/>
            <person name="Mori H."/>
            <person name="Tajima N."/>
            <person name="Moriyama T."/>
            <person name="Ikeuchi M."/>
            <person name="Watanabe M."/>
            <person name="Wada H."/>
            <person name="Kobayashi K."/>
            <person name="Saito M."/>
            <person name="Masuda T."/>
            <person name="Sasaki-Sekimoto Y."/>
            <person name="Mashiguchi K."/>
            <person name="Awai K."/>
            <person name="Shimojima M."/>
            <person name="Masuda S."/>
            <person name="Iwai M."/>
            <person name="Nobusawa T."/>
            <person name="Narise T."/>
            <person name="Kondo S."/>
            <person name="Saito H."/>
            <person name="Sato R."/>
            <person name="Murakawa M."/>
            <person name="Ihara Y."/>
            <person name="Oshima-Yamada Y."/>
            <person name="Ohtaka K."/>
            <person name="Satoh M."/>
            <person name="Sonobe K."/>
            <person name="Ishii M."/>
            <person name="Ohtani R."/>
            <person name="Kanamori-Sato M."/>
            <person name="Honoki R."/>
            <person name="Miyazaki D."/>
            <person name="Mochizuki H."/>
            <person name="Umetsu J."/>
            <person name="Higashi K."/>
            <person name="Shibata D."/>
            <person name="Kamiya Y."/>
            <person name="Sato N."/>
            <person name="Nakamura Y."/>
            <person name="Tabata S."/>
            <person name="Ida S."/>
            <person name="Kurokawa K."/>
            <person name="Ohta H."/>
        </authorList>
    </citation>
    <scope>NUCLEOTIDE SEQUENCE [LARGE SCALE GENOMIC DNA]</scope>
    <source>
        <strain evidence="5 6">NIES-2285</strain>
    </source>
</reference>
<evidence type="ECO:0000256" key="2">
    <source>
        <dbReference type="SAM" id="MobiDB-lite"/>
    </source>
</evidence>
<dbReference type="SMART" id="SM00553">
    <property type="entry name" value="SEP"/>
    <property type="match status" value="1"/>
</dbReference>
<dbReference type="PANTHER" id="PTHR23333:SF20">
    <property type="entry name" value="NSFL1 COFACTOR P47"/>
    <property type="match status" value="1"/>
</dbReference>
<dbReference type="InterPro" id="IPR009060">
    <property type="entry name" value="UBA-like_sf"/>
</dbReference>
<dbReference type="GO" id="GO:0031468">
    <property type="term" value="P:nuclear membrane reassembly"/>
    <property type="evidence" value="ECO:0000318"/>
    <property type="project" value="GO_Central"/>
</dbReference>